<gene>
    <name evidence="2" type="ORF">DCF15_17335</name>
</gene>
<dbReference type="AlphaFoldDB" id="A0A2W4X453"/>
<sequence length="81" mass="8625">MTTVNVHFLPDDVLTTAKPGEALLTVANRAGVQISTGCLVGSCHACEVKITGESEPILACLQAIPDGRNFIEVQVFNDPTW</sequence>
<reference evidence="2 3" key="2">
    <citation type="submission" date="2018-06" db="EMBL/GenBank/DDBJ databases">
        <title>Metagenomic assembly of (sub)arctic Cyanobacteria and their associated microbiome from non-axenic cultures.</title>
        <authorList>
            <person name="Baurain D."/>
        </authorList>
    </citation>
    <scope>NUCLEOTIDE SEQUENCE [LARGE SCALE GENOMIC DNA]</scope>
    <source>
        <strain evidence="2">ULC027bin1</strain>
    </source>
</reference>
<dbReference type="EMBL" id="QBMP01000222">
    <property type="protein sequence ID" value="PZO49029.1"/>
    <property type="molecule type" value="Genomic_DNA"/>
</dbReference>
<dbReference type="Gene3D" id="3.10.20.30">
    <property type="match status" value="1"/>
</dbReference>
<dbReference type="GO" id="GO:0051536">
    <property type="term" value="F:iron-sulfur cluster binding"/>
    <property type="evidence" value="ECO:0007669"/>
    <property type="project" value="InterPro"/>
</dbReference>
<reference evidence="3" key="1">
    <citation type="submission" date="2018-04" db="EMBL/GenBank/DDBJ databases">
        <authorList>
            <person name="Cornet L."/>
        </authorList>
    </citation>
    <scope>NUCLEOTIDE SEQUENCE [LARGE SCALE GENOMIC DNA]</scope>
</reference>
<dbReference type="Pfam" id="PF00111">
    <property type="entry name" value="Fer2"/>
    <property type="match status" value="1"/>
</dbReference>
<name>A0A2W4X453_9CYAN</name>
<evidence type="ECO:0000259" key="1">
    <source>
        <dbReference type="PROSITE" id="PS51085"/>
    </source>
</evidence>
<dbReference type="SUPFAM" id="SSF54292">
    <property type="entry name" value="2Fe-2S ferredoxin-like"/>
    <property type="match status" value="1"/>
</dbReference>
<dbReference type="CDD" id="cd00207">
    <property type="entry name" value="fer2"/>
    <property type="match status" value="1"/>
</dbReference>
<dbReference type="InterPro" id="IPR036010">
    <property type="entry name" value="2Fe-2S_ferredoxin-like_sf"/>
</dbReference>
<dbReference type="InterPro" id="IPR001041">
    <property type="entry name" value="2Fe-2S_ferredoxin-type"/>
</dbReference>
<evidence type="ECO:0000313" key="3">
    <source>
        <dbReference type="Proteomes" id="UP000249794"/>
    </source>
</evidence>
<feature type="domain" description="2Fe-2S ferredoxin-type" evidence="1">
    <location>
        <begin position="4"/>
        <end position="79"/>
    </location>
</feature>
<accession>A0A2W4X453</accession>
<protein>
    <submittedName>
        <fullName evidence="2">(2Fe-2S)-binding protein</fullName>
    </submittedName>
</protein>
<dbReference type="Proteomes" id="UP000249794">
    <property type="component" value="Unassembled WGS sequence"/>
</dbReference>
<evidence type="ECO:0000313" key="2">
    <source>
        <dbReference type="EMBL" id="PZO49029.1"/>
    </source>
</evidence>
<proteinExistence type="predicted"/>
<dbReference type="PROSITE" id="PS51085">
    <property type="entry name" value="2FE2S_FER_2"/>
    <property type="match status" value="1"/>
</dbReference>
<comment type="caution">
    <text evidence="2">The sequence shown here is derived from an EMBL/GenBank/DDBJ whole genome shotgun (WGS) entry which is preliminary data.</text>
</comment>
<dbReference type="InterPro" id="IPR012675">
    <property type="entry name" value="Beta-grasp_dom_sf"/>
</dbReference>
<organism evidence="2 3">
    <name type="scientific">Phormidesmis priestleyi</name>
    <dbReference type="NCBI Taxonomy" id="268141"/>
    <lineage>
        <taxon>Bacteria</taxon>
        <taxon>Bacillati</taxon>
        <taxon>Cyanobacteriota</taxon>
        <taxon>Cyanophyceae</taxon>
        <taxon>Leptolyngbyales</taxon>
        <taxon>Leptolyngbyaceae</taxon>
        <taxon>Phormidesmis</taxon>
    </lineage>
</organism>